<evidence type="ECO:0008006" key="5">
    <source>
        <dbReference type="Google" id="ProtNLM"/>
    </source>
</evidence>
<accession>A0A0G4B6H2</accession>
<evidence type="ECO:0000256" key="1">
    <source>
        <dbReference type="ARBA" id="ARBA00044755"/>
    </source>
</evidence>
<comment type="similarity">
    <text evidence="1">Belongs to the bactofilin family.</text>
</comment>
<dbReference type="EMBL" id="CP011213">
    <property type="protein sequence ID" value="AKM82607.1"/>
    <property type="molecule type" value="Genomic_DNA"/>
</dbReference>
<protein>
    <recommendedName>
        <fullName evidence="5">Integral membrane protein CcmA involved in cell shape determination</fullName>
    </recommendedName>
</protein>
<dbReference type="PANTHER" id="PTHR35024:SF4">
    <property type="entry name" value="POLYMER-FORMING CYTOSKELETAL PROTEIN"/>
    <property type="match status" value="1"/>
</dbReference>
<proteinExistence type="inferred from homology"/>
<name>A0A0G4B6H2_9BACT</name>
<sequence length="141" mass="14546">MMGDKKPLSGPGTIVGANVKLVGTLADANEIVIHGRIEGEVVSEKSVVVSETAFVKGPVTADMVQIAGEVHGSVVASGKLEILPTGKIFGSITTKDLNIRSGAVFVGKSNMPEGEKGIVAASEPSKDEKEVAGNEPDYEVE</sequence>
<dbReference type="STRING" id="1618337.UT28_C0001G0829"/>
<evidence type="ECO:0000313" key="3">
    <source>
        <dbReference type="EMBL" id="AKM82607.1"/>
    </source>
</evidence>
<dbReference type="AlphaFoldDB" id="A0A0G4B6H2"/>
<feature type="region of interest" description="Disordered" evidence="2">
    <location>
        <begin position="115"/>
        <end position="141"/>
    </location>
</feature>
<organism evidence="3 4">
    <name type="scientific">Berkelbacteria bacterium GW2011_GWE1_39_12</name>
    <dbReference type="NCBI Taxonomy" id="1618337"/>
    <lineage>
        <taxon>Bacteria</taxon>
        <taxon>Candidatus Berkelbacteria</taxon>
    </lineage>
</organism>
<evidence type="ECO:0000313" key="4">
    <source>
        <dbReference type="Proteomes" id="UP000035648"/>
    </source>
</evidence>
<dbReference type="KEGG" id="bbgw:UT28_C0001G0829"/>
<reference evidence="3 4" key="1">
    <citation type="journal article" date="2015" name="Nature">
        <title>rRNA introns, odd ribosomes, and small enigmatic genomes across a large radiation of phyla.</title>
        <authorList>
            <person name="Brown C.T."/>
            <person name="Hug L.A."/>
            <person name="Thomas B.C."/>
            <person name="Sharon I."/>
            <person name="Castelle C.J."/>
            <person name="Singh A."/>
            <person name="Wilkins M.J."/>
            <person name="Williams K.H."/>
            <person name="Banfield J.F."/>
        </authorList>
    </citation>
    <scope>NUCLEOTIDE SEQUENCE [LARGE SCALE GENOMIC DNA]</scope>
</reference>
<dbReference type="Pfam" id="PF04519">
    <property type="entry name" value="Bactofilin"/>
    <property type="match status" value="1"/>
</dbReference>
<evidence type="ECO:0000256" key="2">
    <source>
        <dbReference type="SAM" id="MobiDB-lite"/>
    </source>
</evidence>
<dbReference type="PANTHER" id="PTHR35024">
    <property type="entry name" value="HYPOTHETICAL CYTOSOLIC PROTEIN"/>
    <property type="match status" value="1"/>
</dbReference>
<dbReference type="Proteomes" id="UP000035648">
    <property type="component" value="Chromosome"/>
</dbReference>
<gene>
    <name evidence="3" type="ORF">UT28_C0001G0829</name>
</gene>
<dbReference type="InterPro" id="IPR007607">
    <property type="entry name" value="BacA/B"/>
</dbReference>